<evidence type="ECO:0000256" key="1">
    <source>
        <dbReference type="ARBA" id="ARBA00022478"/>
    </source>
</evidence>
<evidence type="ECO:0000256" key="2">
    <source>
        <dbReference type="ARBA" id="ARBA00022679"/>
    </source>
</evidence>
<dbReference type="GO" id="GO:0000428">
    <property type="term" value="C:DNA-directed RNA polymerase complex"/>
    <property type="evidence" value="ECO:0007669"/>
    <property type="project" value="UniProtKB-KW"/>
</dbReference>
<keyword evidence="3" id="KW-0548">Nucleotidyltransferase</keyword>
<protein>
    <submittedName>
        <fullName evidence="5">Uncharacterized protein</fullName>
    </submittedName>
</protein>
<gene>
    <name evidence="5" type="ORF">E1A91_A08G107800v1</name>
</gene>
<accession>A0A5D2Y7H6</accession>
<keyword evidence="1" id="KW-0240">DNA-directed RNA polymerase</keyword>
<keyword evidence="6" id="KW-1185">Reference proteome</keyword>
<dbReference type="AlphaFoldDB" id="A0A5D2Y7H6"/>
<dbReference type="InterPro" id="IPR050254">
    <property type="entry name" value="RNA_pol_beta''_euk"/>
</dbReference>
<dbReference type="PANTHER" id="PTHR34995:SF1">
    <property type="entry name" value="DNA-DIRECTED RNA POLYMERASE SUBUNIT BETA"/>
    <property type="match status" value="1"/>
</dbReference>
<evidence type="ECO:0000313" key="5">
    <source>
        <dbReference type="EMBL" id="TYJ22153.1"/>
    </source>
</evidence>
<proteinExistence type="predicted"/>
<organism evidence="5 6">
    <name type="scientific">Gossypium mustelinum</name>
    <name type="common">Cotton</name>
    <name type="synonym">Gossypium caicoense</name>
    <dbReference type="NCBI Taxonomy" id="34275"/>
    <lineage>
        <taxon>Eukaryota</taxon>
        <taxon>Viridiplantae</taxon>
        <taxon>Streptophyta</taxon>
        <taxon>Embryophyta</taxon>
        <taxon>Tracheophyta</taxon>
        <taxon>Spermatophyta</taxon>
        <taxon>Magnoliopsida</taxon>
        <taxon>eudicotyledons</taxon>
        <taxon>Gunneridae</taxon>
        <taxon>Pentapetalae</taxon>
        <taxon>rosids</taxon>
        <taxon>malvids</taxon>
        <taxon>Malvales</taxon>
        <taxon>Malvaceae</taxon>
        <taxon>Malvoideae</taxon>
        <taxon>Gossypium</taxon>
    </lineage>
</organism>
<keyword evidence="2" id="KW-0808">Transferase</keyword>
<dbReference type="Proteomes" id="UP000323597">
    <property type="component" value="Chromosome A08"/>
</dbReference>
<reference evidence="5 6" key="1">
    <citation type="submission" date="2019-07" db="EMBL/GenBank/DDBJ databases">
        <title>WGS assembly of Gossypium mustelinum.</title>
        <authorList>
            <person name="Chen Z.J."/>
            <person name="Sreedasyam A."/>
            <person name="Ando A."/>
            <person name="Song Q."/>
            <person name="De L."/>
            <person name="Hulse-Kemp A."/>
            <person name="Ding M."/>
            <person name="Ye W."/>
            <person name="Kirkbride R."/>
            <person name="Jenkins J."/>
            <person name="Plott C."/>
            <person name="Lovell J."/>
            <person name="Lin Y.-M."/>
            <person name="Vaughn R."/>
            <person name="Liu B."/>
            <person name="Li W."/>
            <person name="Simpson S."/>
            <person name="Scheffler B."/>
            <person name="Saski C."/>
            <person name="Grover C."/>
            <person name="Hu G."/>
            <person name="Conover J."/>
            <person name="Carlson J."/>
            <person name="Shu S."/>
            <person name="Boston L."/>
            <person name="Williams M."/>
            <person name="Peterson D."/>
            <person name="Mcgee K."/>
            <person name="Jones D."/>
            <person name="Wendel J."/>
            <person name="Stelly D."/>
            <person name="Grimwood J."/>
            <person name="Schmutz J."/>
        </authorList>
    </citation>
    <scope>NUCLEOTIDE SEQUENCE [LARGE SCALE GENOMIC DNA]</scope>
    <source>
        <strain evidence="5">1408120.09</strain>
    </source>
</reference>
<dbReference type="EMBL" id="CM017643">
    <property type="protein sequence ID" value="TYJ22153.1"/>
    <property type="molecule type" value="Genomic_DNA"/>
</dbReference>
<evidence type="ECO:0000256" key="4">
    <source>
        <dbReference type="ARBA" id="ARBA00023163"/>
    </source>
</evidence>
<evidence type="ECO:0000313" key="6">
    <source>
        <dbReference type="Proteomes" id="UP000323597"/>
    </source>
</evidence>
<dbReference type="PANTHER" id="PTHR34995">
    <property type="entry name" value="DNA-DIRECTED RNA POLYMERASE SUBUNIT BETA"/>
    <property type="match status" value="1"/>
</dbReference>
<keyword evidence="4" id="KW-0804">Transcription</keyword>
<dbReference type="GO" id="GO:0016779">
    <property type="term" value="F:nucleotidyltransferase activity"/>
    <property type="evidence" value="ECO:0007669"/>
    <property type="project" value="UniProtKB-KW"/>
</dbReference>
<sequence>MEIPINGIFRRKSILAFFDDPRYRRKSSGITKYGTLGAHSIVKREDVIEYRGVKKVKPKYQMKVDRFFSFPRKCIFYPNLLP</sequence>
<evidence type="ECO:0000256" key="3">
    <source>
        <dbReference type="ARBA" id="ARBA00022695"/>
    </source>
</evidence>
<name>A0A5D2Y7H6_GOSMU</name>